<organism evidence="1 2">
    <name type="scientific">Habropoda laboriosa</name>
    <dbReference type="NCBI Taxonomy" id="597456"/>
    <lineage>
        <taxon>Eukaryota</taxon>
        <taxon>Metazoa</taxon>
        <taxon>Ecdysozoa</taxon>
        <taxon>Arthropoda</taxon>
        <taxon>Hexapoda</taxon>
        <taxon>Insecta</taxon>
        <taxon>Pterygota</taxon>
        <taxon>Neoptera</taxon>
        <taxon>Endopterygota</taxon>
        <taxon>Hymenoptera</taxon>
        <taxon>Apocrita</taxon>
        <taxon>Aculeata</taxon>
        <taxon>Apoidea</taxon>
        <taxon>Anthophila</taxon>
        <taxon>Apidae</taxon>
        <taxon>Habropoda</taxon>
    </lineage>
</organism>
<accession>A0A0L7RJ84</accession>
<dbReference type="AlphaFoldDB" id="A0A0L7RJ84"/>
<proteinExistence type="predicted"/>
<dbReference type="Proteomes" id="UP000053825">
    <property type="component" value="Unassembled WGS sequence"/>
</dbReference>
<protein>
    <submittedName>
        <fullName evidence="1">Uncharacterized protein</fullName>
    </submittedName>
</protein>
<dbReference type="EMBL" id="KQ414583">
    <property type="protein sequence ID" value="KOC70806.1"/>
    <property type="molecule type" value="Genomic_DNA"/>
</dbReference>
<name>A0A0L7RJ84_9HYME</name>
<sequence>MCMYRRVRMWYRRREETARPNREAHAVLACGAPHELVEQLLLTIESSGTGKGPPGEESQRCI</sequence>
<keyword evidence="2" id="KW-1185">Reference proteome</keyword>
<reference evidence="1 2" key="1">
    <citation type="submission" date="2015-07" db="EMBL/GenBank/DDBJ databases">
        <title>The genome of Habropoda laboriosa.</title>
        <authorList>
            <person name="Pan H."/>
            <person name="Kapheim K."/>
        </authorList>
    </citation>
    <scope>NUCLEOTIDE SEQUENCE [LARGE SCALE GENOMIC DNA]</scope>
    <source>
        <strain evidence="1">0110345459</strain>
    </source>
</reference>
<gene>
    <name evidence="1" type="ORF">WH47_06846</name>
</gene>
<evidence type="ECO:0000313" key="1">
    <source>
        <dbReference type="EMBL" id="KOC70806.1"/>
    </source>
</evidence>
<evidence type="ECO:0000313" key="2">
    <source>
        <dbReference type="Proteomes" id="UP000053825"/>
    </source>
</evidence>